<evidence type="ECO:0000313" key="2">
    <source>
        <dbReference type="EMBL" id="KXP13909.1"/>
    </source>
</evidence>
<feature type="chain" id="PRO_5007483612" description="DUF4189 domain-containing protein" evidence="1">
    <location>
        <begin position="29"/>
        <end position="85"/>
    </location>
</feature>
<organism evidence="2 3">
    <name type="scientific">Tsukamurella pseudospumae</name>
    <dbReference type="NCBI Taxonomy" id="239498"/>
    <lineage>
        <taxon>Bacteria</taxon>
        <taxon>Bacillati</taxon>
        <taxon>Actinomycetota</taxon>
        <taxon>Actinomycetes</taxon>
        <taxon>Mycobacteriales</taxon>
        <taxon>Tsukamurellaceae</taxon>
        <taxon>Tsukamurella</taxon>
    </lineage>
</organism>
<dbReference type="EMBL" id="LSRF01000009">
    <property type="protein sequence ID" value="KXP13909.1"/>
    <property type="molecule type" value="Genomic_DNA"/>
</dbReference>
<accession>A0A138AU23</accession>
<dbReference type="AlphaFoldDB" id="A0A138AU23"/>
<reference evidence="3" key="1">
    <citation type="submission" date="2016-02" db="EMBL/GenBank/DDBJ databases">
        <authorList>
            <person name="Wen L."/>
            <person name="He K."/>
            <person name="Yang H."/>
        </authorList>
    </citation>
    <scope>NUCLEOTIDE SEQUENCE [LARGE SCALE GENOMIC DNA]</scope>
    <source>
        <strain evidence="3">JCM 15929</strain>
    </source>
</reference>
<keyword evidence="1" id="KW-0732">Signal</keyword>
<evidence type="ECO:0008006" key="4">
    <source>
        <dbReference type="Google" id="ProtNLM"/>
    </source>
</evidence>
<dbReference type="OrthoDB" id="9914451at2"/>
<dbReference type="RefSeq" id="WP_068570345.1">
    <property type="nucleotide sequence ID" value="NZ_LSRF01000009.1"/>
</dbReference>
<evidence type="ECO:0000313" key="3">
    <source>
        <dbReference type="Proteomes" id="UP000070258"/>
    </source>
</evidence>
<comment type="caution">
    <text evidence="2">The sequence shown here is derived from an EMBL/GenBank/DDBJ whole genome shotgun (WGS) entry which is preliminary data.</text>
</comment>
<protein>
    <recommendedName>
        <fullName evidence="4">DUF4189 domain-containing protein</fullName>
    </recommendedName>
</protein>
<name>A0A138AU23_9ACTN</name>
<gene>
    <name evidence="2" type="ORF">AXK60_22660</name>
</gene>
<proteinExistence type="predicted"/>
<feature type="signal peptide" evidence="1">
    <location>
        <begin position="1"/>
        <end position="28"/>
    </location>
</feature>
<evidence type="ECO:0000256" key="1">
    <source>
        <dbReference type="SAM" id="SignalP"/>
    </source>
</evidence>
<sequence length="85" mass="9052">MSKIKRVSASVIASAAVLAGLGTVAAGAANAETCQYHSRVMFGNYIYDGYGGGPQAATQDAWRKAKEQGRTGGAYKLMWTQFECR</sequence>
<dbReference type="Proteomes" id="UP000070258">
    <property type="component" value="Unassembled WGS sequence"/>
</dbReference>